<evidence type="ECO:0000313" key="2">
    <source>
        <dbReference type="EMBL" id="EFE72278.2"/>
    </source>
</evidence>
<gene>
    <name evidence="2" type="ORF">SSFG_07513</name>
</gene>
<feature type="region of interest" description="Disordered" evidence="1">
    <location>
        <begin position="14"/>
        <end position="37"/>
    </location>
</feature>
<dbReference type="AlphaFoldDB" id="D5ZNZ7"/>
<evidence type="ECO:0000256" key="1">
    <source>
        <dbReference type="SAM" id="MobiDB-lite"/>
    </source>
</evidence>
<dbReference type="Proteomes" id="UP000003824">
    <property type="component" value="Unassembled WGS sequence"/>
</dbReference>
<proteinExistence type="predicted"/>
<reference evidence="3" key="1">
    <citation type="submission" date="2008-12" db="EMBL/GenBank/DDBJ databases">
        <title>Annotation of Streptomyces ghanaensis ATCC 14672.</title>
        <authorList>
            <consortium name="The Broad Institute Genome Sequencing Platform"/>
            <consortium name="Broad Institute Microbial Sequencing Center"/>
            <person name="Fischbach M."/>
            <person name="Ward D."/>
            <person name="Young S."/>
            <person name="Kodira C.D."/>
            <person name="Zeng Q."/>
            <person name="Koehrsen M."/>
            <person name="Godfrey P."/>
            <person name="Alvarado L."/>
            <person name="Berlin A.M."/>
            <person name="Borenstein D."/>
            <person name="Chen Z."/>
            <person name="Engels R."/>
            <person name="Freedman E."/>
            <person name="Gellesch M."/>
            <person name="Goldberg J."/>
            <person name="Griggs A."/>
            <person name="Gujja S."/>
            <person name="Heiman D.I."/>
            <person name="Hepburn T.A."/>
            <person name="Howarth C."/>
            <person name="Jen D."/>
            <person name="Larson L."/>
            <person name="Lewis B."/>
            <person name="Mehta T."/>
            <person name="Park D."/>
            <person name="Pearson M."/>
            <person name="Roberts A."/>
            <person name="Saif S."/>
            <person name="Shea T.D."/>
            <person name="Shenoy N."/>
            <person name="Sisk P."/>
            <person name="Stolte C."/>
            <person name="Sykes S.N."/>
            <person name="Walk T."/>
            <person name="White J."/>
            <person name="Yandava C."/>
            <person name="Straight P."/>
            <person name="Clardy J."/>
            <person name="Hung D."/>
            <person name="Kolter R."/>
            <person name="Mekalanos J."/>
            <person name="Walker S."/>
            <person name="Walsh C.T."/>
            <person name="Wieland B.L.C."/>
            <person name="Ilzarbe M."/>
            <person name="Galagan J."/>
            <person name="Nusbaum C."/>
            <person name="Birren B."/>
        </authorList>
    </citation>
    <scope>NUCLEOTIDE SEQUENCE [LARGE SCALE GENOMIC DNA]</scope>
    <source>
        <strain evidence="3">ATCC 14672 / DSM 40746 / JCM 4963 / KCTC 9882 / NRRL B-12104 / FH 1290</strain>
    </source>
</reference>
<accession>D5ZNZ7</accession>
<sequence length="94" mass="10446">MCRRLLILGAHVVPQLMGPGEGPPRGGSGFSRPSGTLPWNLPRSLLPRKLFSFQLTCKRRGCEARHQMHVLATYFRSVRTGTTQRTADDEAAEL</sequence>
<name>D5ZNZ7_STRV1</name>
<evidence type="ECO:0000313" key="3">
    <source>
        <dbReference type="Proteomes" id="UP000003824"/>
    </source>
</evidence>
<organism evidence="2 3">
    <name type="scientific">Streptomyces viridosporus (strain ATCC 14672 / DSM 40746 / JCM 4963 / KCTC 9882 / NRRL B-12104 / FH 1290)</name>
    <name type="common">Streptomyces ghanaensis</name>
    <dbReference type="NCBI Taxonomy" id="566461"/>
    <lineage>
        <taxon>Bacteria</taxon>
        <taxon>Bacillati</taxon>
        <taxon>Actinomycetota</taxon>
        <taxon>Actinomycetes</taxon>
        <taxon>Kitasatosporales</taxon>
        <taxon>Streptomycetaceae</taxon>
        <taxon>Streptomyces</taxon>
    </lineage>
</organism>
<protein>
    <submittedName>
        <fullName evidence="2">Predicted protein</fullName>
    </submittedName>
</protein>
<feature type="compositionally biased region" description="Gly residues" evidence="1">
    <location>
        <begin position="19"/>
        <end position="29"/>
    </location>
</feature>
<dbReference type="EMBL" id="DS999641">
    <property type="protein sequence ID" value="EFE72278.2"/>
    <property type="molecule type" value="Genomic_DNA"/>
</dbReference>